<keyword evidence="1" id="KW-1133">Transmembrane helix</keyword>
<proteinExistence type="predicted"/>
<feature type="transmembrane region" description="Helical" evidence="1">
    <location>
        <begin position="27"/>
        <end position="47"/>
    </location>
</feature>
<evidence type="ECO:0000256" key="1">
    <source>
        <dbReference type="SAM" id="Phobius"/>
    </source>
</evidence>
<sequence length="62" mass="6991">MPHTETRRHLQAYLDGLLSDTRRSIGWCRYATLALWTLALLTVVRAANLARPAPAPKKFATE</sequence>
<reference evidence="2" key="1">
    <citation type="submission" date="2019-09" db="EMBL/GenBank/DDBJ databases">
        <title>Characterisation of the sponge microbiome using genome-centric metagenomics.</title>
        <authorList>
            <person name="Engelberts J.P."/>
            <person name="Robbins S.J."/>
            <person name="De Goeij J.M."/>
            <person name="Aranda M."/>
            <person name="Bell S.C."/>
            <person name="Webster N.S."/>
        </authorList>
    </citation>
    <scope>NUCLEOTIDE SEQUENCE</scope>
    <source>
        <strain evidence="2">SB0662_bin_9</strain>
    </source>
</reference>
<keyword evidence="1" id="KW-0472">Membrane</keyword>
<name>A0A6B1DPQ8_9CHLR</name>
<comment type="caution">
    <text evidence="2">The sequence shown here is derived from an EMBL/GenBank/DDBJ whole genome shotgun (WGS) entry which is preliminary data.</text>
</comment>
<accession>A0A6B1DPQ8</accession>
<keyword evidence="1" id="KW-0812">Transmembrane</keyword>
<evidence type="ECO:0000313" key="2">
    <source>
        <dbReference type="EMBL" id="MYD88756.1"/>
    </source>
</evidence>
<organism evidence="2">
    <name type="scientific">Caldilineaceae bacterium SB0662_bin_9</name>
    <dbReference type="NCBI Taxonomy" id="2605258"/>
    <lineage>
        <taxon>Bacteria</taxon>
        <taxon>Bacillati</taxon>
        <taxon>Chloroflexota</taxon>
        <taxon>Caldilineae</taxon>
        <taxon>Caldilineales</taxon>
        <taxon>Caldilineaceae</taxon>
    </lineage>
</organism>
<gene>
    <name evidence="2" type="ORF">F4Y08_00225</name>
</gene>
<dbReference type="EMBL" id="VXPY01000002">
    <property type="protein sequence ID" value="MYD88756.1"/>
    <property type="molecule type" value="Genomic_DNA"/>
</dbReference>
<protein>
    <submittedName>
        <fullName evidence="2">Uncharacterized protein</fullName>
    </submittedName>
</protein>
<dbReference type="AlphaFoldDB" id="A0A6B1DPQ8"/>